<organism evidence="1 2">
    <name type="scientific">Cellulosimicrobium cellulans</name>
    <name type="common">Arthrobacter luteus</name>
    <dbReference type="NCBI Taxonomy" id="1710"/>
    <lineage>
        <taxon>Bacteria</taxon>
        <taxon>Bacillati</taxon>
        <taxon>Actinomycetota</taxon>
        <taxon>Actinomycetes</taxon>
        <taxon>Micrococcales</taxon>
        <taxon>Promicromonosporaceae</taxon>
        <taxon>Cellulosimicrobium</taxon>
    </lineage>
</organism>
<protein>
    <recommendedName>
        <fullName evidence="3">Glycosyltransferase family 4 protein</fullName>
    </recommendedName>
</protein>
<accession>A0A1Y0HT86</accession>
<reference evidence="1 2" key="1">
    <citation type="submission" date="2017-05" db="EMBL/GenBank/DDBJ databases">
        <authorList>
            <person name="Song R."/>
            <person name="Chenine A.L."/>
            <person name="Ruprecht R.M."/>
        </authorList>
    </citation>
    <scope>NUCLEOTIDE SEQUENCE [LARGE SCALE GENOMIC DNA]</scope>
    <source>
        <strain evidence="1 2">PSBB019</strain>
    </source>
</reference>
<dbReference type="SUPFAM" id="SSF53756">
    <property type="entry name" value="UDP-Glycosyltransferase/glycogen phosphorylase"/>
    <property type="match status" value="1"/>
</dbReference>
<proteinExistence type="predicted"/>
<dbReference type="AlphaFoldDB" id="A0A1Y0HT86"/>
<name>A0A1Y0HT86_CELCE</name>
<dbReference type="KEGG" id="cceu:CBR64_02470"/>
<gene>
    <name evidence="1" type="ORF">CBR64_02470</name>
</gene>
<sequence length="281" mass="30613">MIVESQLPLFPALGRGVTGEIRELRDSGAAVATLCHGSDVRLPSAHAARDPWSPFLLESYRDTPLLQARAERNLDLLRRLHEDGVPAFVSTPDLLLDVPWATWLPVTVDVERWREPGTPLERDVPVVVHAPSRAALKGTDLVEPVLRELEREGLVEYRQATGLDRDGMLRLYRESDVVVDQLRMGIYGVAACEAMAAGRVVVSHVSEQSRSVAGRAAGQDLPVVEATGDTLRAVLLDVLDRREDARATAARGPGFVQVLHDGRASARALESFLSSPGSPSR</sequence>
<evidence type="ECO:0000313" key="2">
    <source>
        <dbReference type="Proteomes" id="UP000196228"/>
    </source>
</evidence>
<dbReference type="Gene3D" id="3.40.50.2000">
    <property type="entry name" value="Glycogen Phosphorylase B"/>
    <property type="match status" value="1"/>
</dbReference>
<dbReference type="Proteomes" id="UP000196228">
    <property type="component" value="Chromosome"/>
</dbReference>
<evidence type="ECO:0008006" key="3">
    <source>
        <dbReference type="Google" id="ProtNLM"/>
    </source>
</evidence>
<evidence type="ECO:0000313" key="1">
    <source>
        <dbReference type="EMBL" id="ARU50525.1"/>
    </source>
</evidence>
<dbReference type="EMBL" id="CP021383">
    <property type="protein sequence ID" value="ARU50525.1"/>
    <property type="molecule type" value="Genomic_DNA"/>
</dbReference>